<protein>
    <submittedName>
        <fullName evidence="3">Uncharacterized protein</fullName>
    </submittedName>
</protein>
<proteinExistence type="predicted"/>
<dbReference type="Proteomes" id="UP001159364">
    <property type="component" value="Linkage Group LG01"/>
</dbReference>
<feature type="region of interest" description="Disordered" evidence="2">
    <location>
        <begin position="1"/>
        <end position="22"/>
    </location>
</feature>
<evidence type="ECO:0000313" key="4">
    <source>
        <dbReference type="Proteomes" id="UP001159364"/>
    </source>
</evidence>
<dbReference type="AlphaFoldDB" id="A0AAV8U9S0"/>
<accession>A0AAV8U9S0</accession>
<organism evidence="3 4">
    <name type="scientific">Erythroxylum novogranatense</name>
    <dbReference type="NCBI Taxonomy" id="1862640"/>
    <lineage>
        <taxon>Eukaryota</taxon>
        <taxon>Viridiplantae</taxon>
        <taxon>Streptophyta</taxon>
        <taxon>Embryophyta</taxon>
        <taxon>Tracheophyta</taxon>
        <taxon>Spermatophyta</taxon>
        <taxon>Magnoliopsida</taxon>
        <taxon>eudicotyledons</taxon>
        <taxon>Gunneridae</taxon>
        <taxon>Pentapetalae</taxon>
        <taxon>rosids</taxon>
        <taxon>fabids</taxon>
        <taxon>Malpighiales</taxon>
        <taxon>Erythroxylaceae</taxon>
        <taxon>Erythroxylum</taxon>
    </lineage>
</organism>
<evidence type="ECO:0000313" key="3">
    <source>
        <dbReference type="EMBL" id="KAJ8774839.1"/>
    </source>
</evidence>
<feature type="compositionally biased region" description="Polar residues" evidence="2">
    <location>
        <begin position="1"/>
        <end position="21"/>
    </location>
</feature>
<keyword evidence="4" id="KW-1185">Reference proteome</keyword>
<comment type="caution">
    <text evidence="3">The sequence shown here is derived from an EMBL/GenBank/DDBJ whole genome shotgun (WGS) entry which is preliminary data.</text>
</comment>
<keyword evidence="1" id="KW-0175">Coiled coil</keyword>
<reference evidence="3 4" key="1">
    <citation type="submission" date="2021-09" db="EMBL/GenBank/DDBJ databases">
        <title>Genomic insights and catalytic innovation underlie evolution of tropane alkaloids biosynthesis.</title>
        <authorList>
            <person name="Wang Y.-J."/>
            <person name="Tian T."/>
            <person name="Huang J.-P."/>
            <person name="Huang S.-X."/>
        </authorList>
    </citation>
    <scope>NUCLEOTIDE SEQUENCE [LARGE SCALE GENOMIC DNA]</scope>
    <source>
        <strain evidence="3">KIB-2018</strain>
        <tissue evidence="3">Leaf</tissue>
    </source>
</reference>
<feature type="coiled-coil region" evidence="1">
    <location>
        <begin position="96"/>
        <end position="123"/>
    </location>
</feature>
<dbReference type="PANTHER" id="PTHR37182">
    <property type="entry name" value="F24J8.11 PROTEIN"/>
    <property type="match status" value="1"/>
</dbReference>
<dbReference type="PANTHER" id="PTHR37182:SF2">
    <property type="entry name" value="F24J8.11 PROTEIN"/>
    <property type="match status" value="1"/>
</dbReference>
<gene>
    <name evidence="3" type="ORF">K2173_017285</name>
</gene>
<name>A0AAV8U9S0_9ROSI</name>
<evidence type="ECO:0000256" key="2">
    <source>
        <dbReference type="SAM" id="MobiDB-lite"/>
    </source>
</evidence>
<evidence type="ECO:0000256" key="1">
    <source>
        <dbReference type="SAM" id="Coils"/>
    </source>
</evidence>
<sequence>MAYSPNITPAASATPISSNSARVPFPRSKAVCICSGNLKSVSQSKLVQRRSLSLGLSGAILGLNIGGSCAIAARRPPPPPPEEKKDPNVSGVQAKIIASKKRKEAMKKALAKLREKGKTVKEASE</sequence>
<dbReference type="EMBL" id="JAIWQS010000001">
    <property type="protein sequence ID" value="KAJ8774839.1"/>
    <property type="molecule type" value="Genomic_DNA"/>
</dbReference>